<dbReference type="PANTHER" id="PTHR30625">
    <property type="entry name" value="PROTEIN TOLQ"/>
    <property type="match status" value="1"/>
</dbReference>
<dbReference type="InterPro" id="IPR002898">
    <property type="entry name" value="MotA_ExbB_proton_chnl"/>
</dbReference>
<dbReference type="Pfam" id="PF01618">
    <property type="entry name" value="MotA_ExbB"/>
    <property type="match status" value="1"/>
</dbReference>
<dbReference type="PANTHER" id="PTHR30625:SF15">
    <property type="entry name" value="BIOPOLYMER TRANSPORT PROTEIN EXBB"/>
    <property type="match status" value="1"/>
</dbReference>
<keyword evidence="6 9" id="KW-1133">Transmembrane helix</keyword>
<name>A0A7X0LJ47_9BACT</name>
<dbReference type="RefSeq" id="WP_184675533.1">
    <property type="nucleotide sequence ID" value="NZ_JACHGY010000001.1"/>
</dbReference>
<feature type="transmembrane region" description="Helical" evidence="9">
    <location>
        <begin position="22"/>
        <end position="39"/>
    </location>
</feature>
<comment type="caution">
    <text evidence="11">The sequence shown here is derived from an EMBL/GenBank/DDBJ whole genome shotgun (WGS) entry which is preliminary data.</text>
</comment>
<evidence type="ECO:0000256" key="9">
    <source>
        <dbReference type="SAM" id="Phobius"/>
    </source>
</evidence>
<evidence type="ECO:0000256" key="1">
    <source>
        <dbReference type="ARBA" id="ARBA00004651"/>
    </source>
</evidence>
<reference evidence="11 12" key="1">
    <citation type="submission" date="2020-08" db="EMBL/GenBank/DDBJ databases">
        <title>Genomic Encyclopedia of Type Strains, Phase IV (KMG-IV): sequencing the most valuable type-strain genomes for metagenomic binning, comparative biology and taxonomic classification.</title>
        <authorList>
            <person name="Goeker M."/>
        </authorList>
    </citation>
    <scope>NUCLEOTIDE SEQUENCE [LARGE SCALE GENOMIC DNA]</scope>
    <source>
        <strain evidence="11 12">DSM 103725</strain>
    </source>
</reference>
<keyword evidence="4 9" id="KW-0812">Transmembrane</keyword>
<gene>
    <name evidence="11" type="ORF">HNQ40_000220</name>
</gene>
<keyword evidence="7 9" id="KW-0472">Membrane</keyword>
<evidence type="ECO:0000256" key="7">
    <source>
        <dbReference type="ARBA" id="ARBA00023136"/>
    </source>
</evidence>
<feature type="transmembrane region" description="Helical" evidence="9">
    <location>
        <begin position="114"/>
        <end position="138"/>
    </location>
</feature>
<keyword evidence="5 8" id="KW-0653">Protein transport</keyword>
<sequence>MFEVQTIAIWAGAADLIDRGGVVMWPILALSVLAVALLLERGAFFLRTNAPGRLDRVQTMGKRLRAGDQDGAKQLADTDASVYGDTVRRLLDEKVTEAAATDALEAQRRRLERFLPILSTIITAAPMLGILGTVLGIIDSFEVLGEQSTTRDPSLVGRGIAEALITTAAGLVVALITLLPYNLIRAQVDRTLSRLESLVASALTKESV</sequence>
<proteinExistence type="inferred from homology"/>
<keyword evidence="2 8" id="KW-0813">Transport</keyword>
<dbReference type="InterPro" id="IPR050790">
    <property type="entry name" value="ExbB/TolQ_transport"/>
</dbReference>
<evidence type="ECO:0000259" key="10">
    <source>
        <dbReference type="Pfam" id="PF01618"/>
    </source>
</evidence>
<protein>
    <submittedName>
        <fullName evidence="11">Biopolymer transport protein ExbB</fullName>
    </submittedName>
</protein>
<keyword evidence="12" id="KW-1185">Reference proteome</keyword>
<dbReference type="EMBL" id="JACHGY010000001">
    <property type="protein sequence ID" value="MBB6428414.1"/>
    <property type="molecule type" value="Genomic_DNA"/>
</dbReference>
<dbReference type="AlphaFoldDB" id="A0A7X0LJ47"/>
<keyword evidence="3" id="KW-1003">Cell membrane</keyword>
<evidence type="ECO:0000256" key="3">
    <source>
        <dbReference type="ARBA" id="ARBA00022475"/>
    </source>
</evidence>
<evidence type="ECO:0000256" key="2">
    <source>
        <dbReference type="ARBA" id="ARBA00022448"/>
    </source>
</evidence>
<evidence type="ECO:0000256" key="5">
    <source>
        <dbReference type="ARBA" id="ARBA00022927"/>
    </source>
</evidence>
<accession>A0A7X0LJ47</accession>
<evidence type="ECO:0000313" key="11">
    <source>
        <dbReference type="EMBL" id="MBB6428414.1"/>
    </source>
</evidence>
<evidence type="ECO:0000256" key="8">
    <source>
        <dbReference type="RuleBase" id="RU004057"/>
    </source>
</evidence>
<evidence type="ECO:0000313" key="12">
    <source>
        <dbReference type="Proteomes" id="UP000541810"/>
    </source>
</evidence>
<comment type="similarity">
    <text evidence="8">Belongs to the exbB/tolQ family.</text>
</comment>
<dbReference type="GO" id="GO:0005886">
    <property type="term" value="C:plasma membrane"/>
    <property type="evidence" value="ECO:0007669"/>
    <property type="project" value="UniProtKB-SubCell"/>
</dbReference>
<comment type="subcellular location">
    <subcellularLocation>
        <location evidence="1">Cell membrane</location>
        <topology evidence="1">Multi-pass membrane protein</topology>
    </subcellularLocation>
    <subcellularLocation>
        <location evidence="8">Membrane</location>
        <topology evidence="8">Multi-pass membrane protein</topology>
    </subcellularLocation>
</comment>
<evidence type="ECO:0000256" key="6">
    <source>
        <dbReference type="ARBA" id="ARBA00022989"/>
    </source>
</evidence>
<organism evidence="11 12">
    <name type="scientific">Algisphaera agarilytica</name>
    <dbReference type="NCBI Taxonomy" id="1385975"/>
    <lineage>
        <taxon>Bacteria</taxon>
        <taxon>Pseudomonadati</taxon>
        <taxon>Planctomycetota</taxon>
        <taxon>Phycisphaerae</taxon>
        <taxon>Phycisphaerales</taxon>
        <taxon>Phycisphaeraceae</taxon>
        <taxon>Algisphaera</taxon>
    </lineage>
</organism>
<evidence type="ECO:0000256" key="4">
    <source>
        <dbReference type="ARBA" id="ARBA00022692"/>
    </source>
</evidence>
<dbReference type="GO" id="GO:0017038">
    <property type="term" value="P:protein import"/>
    <property type="evidence" value="ECO:0007669"/>
    <property type="project" value="TreeGrafter"/>
</dbReference>
<feature type="transmembrane region" description="Helical" evidence="9">
    <location>
        <begin position="163"/>
        <end position="184"/>
    </location>
</feature>
<feature type="domain" description="MotA/TolQ/ExbB proton channel" evidence="10">
    <location>
        <begin position="91"/>
        <end position="196"/>
    </location>
</feature>
<dbReference type="Proteomes" id="UP000541810">
    <property type="component" value="Unassembled WGS sequence"/>
</dbReference>